<feature type="domain" description="HTH luxR-type" evidence="6">
    <location>
        <begin position="154"/>
        <end position="219"/>
    </location>
</feature>
<keyword evidence="4" id="KW-0804">Transcription</keyword>
<evidence type="ECO:0000259" key="6">
    <source>
        <dbReference type="PROSITE" id="PS50043"/>
    </source>
</evidence>
<protein>
    <submittedName>
        <fullName evidence="8">DNA-binding response regulator</fullName>
    </submittedName>
</protein>
<evidence type="ECO:0000256" key="4">
    <source>
        <dbReference type="ARBA" id="ARBA00023163"/>
    </source>
</evidence>
<feature type="modified residue" description="4-aspartylphosphate" evidence="5">
    <location>
        <position position="57"/>
    </location>
</feature>
<dbReference type="CDD" id="cd17535">
    <property type="entry name" value="REC_NarL-like"/>
    <property type="match status" value="1"/>
</dbReference>
<evidence type="ECO:0000256" key="5">
    <source>
        <dbReference type="PROSITE-ProRule" id="PRU00169"/>
    </source>
</evidence>
<dbReference type="Proteomes" id="UP000217785">
    <property type="component" value="Unassembled WGS sequence"/>
</dbReference>
<evidence type="ECO:0000313" key="9">
    <source>
        <dbReference type="Proteomes" id="UP000217785"/>
    </source>
</evidence>
<dbReference type="PROSITE" id="PS50043">
    <property type="entry name" value="HTH_LUXR_2"/>
    <property type="match status" value="1"/>
</dbReference>
<keyword evidence="2" id="KW-0805">Transcription regulation</keyword>
<dbReference type="Pfam" id="PF00196">
    <property type="entry name" value="GerE"/>
    <property type="match status" value="1"/>
</dbReference>
<dbReference type="OrthoDB" id="9779069at2"/>
<evidence type="ECO:0000259" key="7">
    <source>
        <dbReference type="PROSITE" id="PS50110"/>
    </source>
</evidence>
<name>A0A292YSB6_9BACL</name>
<keyword evidence="9" id="KW-1185">Reference proteome</keyword>
<dbReference type="SMART" id="SM00421">
    <property type="entry name" value="HTH_LUXR"/>
    <property type="match status" value="1"/>
</dbReference>
<feature type="domain" description="Response regulatory" evidence="7">
    <location>
        <begin position="6"/>
        <end position="122"/>
    </location>
</feature>
<dbReference type="PROSITE" id="PS00622">
    <property type="entry name" value="HTH_LUXR_1"/>
    <property type="match status" value="1"/>
</dbReference>
<dbReference type="AlphaFoldDB" id="A0A292YSB6"/>
<dbReference type="PRINTS" id="PR00038">
    <property type="entry name" value="HTHLUXR"/>
</dbReference>
<dbReference type="CDD" id="cd06170">
    <property type="entry name" value="LuxR_C_like"/>
    <property type="match status" value="1"/>
</dbReference>
<dbReference type="Pfam" id="PF00072">
    <property type="entry name" value="Response_reg"/>
    <property type="match status" value="1"/>
</dbReference>
<keyword evidence="1 5" id="KW-0597">Phosphoprotein</keyword>
<evidence type="ECO:0000256" key="2">
    <source>
        <dbReference type="ARBA" id="ARBA00023015"/>
    </source>
</evidence>
<dbReference type="EMBL" id="BDUF01000095">
    <property type="protein sequence ID" value="GAX91360.1"/>
    <property type="molecule type" value="Genomic_DNA"/>
</dbReference>
<evidence type="ECO:0000256" key="1">
    <source>
        <dbReference type="ARBA" id="ARBA00022553"/>
    </source>
</evidence>
<proteinExistence type="predicted"/>
<dbReference type="GO" id="GO:0000160">
    <property type="term" value="P:phosphorelay signal transduction system"/>
    <property type="evidence" value="ECO:0007669"/>
    <property type="project" value="InterPro"/>
</dbReference>
<comment type="caution">
    <text evidence="8">The sequence shown here is derived from an EMBL/GenBank/DDBJ whole genome shotgun (WGS) entry which is preliminary data.</text>
</comment>
<dbReference type="PANTHER" id="PTHR43214:SF37">
    <property type="entry name" value="TRANSCRIPTIONAL REGULATORY PROTEIN YDFI"/>
    <property type="match status" value="1"/>
</dbReference>
<dbReference type="InterPro" id="IPR000792">
    <property type="entry name" value="Tscrpt_reg_LuxR_C"/>
</dbReference>
<dbReference type="InterPro" id="IPR001789">
    <property type="entry name" value="Sig_transdc_resp-reg_receiver"/>
</dbReference>
<dbReference type="GO" id="GO:0003677">
    <property type="term" value="F:DNA binding"/>
    <property type="evidence" value="ECO:0007669"/>
    <property type="project" value="UniProtKB-KW"/>
</dbReference>
<reference evidence="9" key="1">
    <citation type="submission" date="2017-07" db="EMBL/GenBank/DDBJ databases">
        <title>Draft genome sequence of Effusibacillus lacus strain skLN1.</title>
        <authorList>
            <person name="Watanabe M."/>
            <person name="Kojima H."/>
            <person name="Fukui M."/>
        </authorList>
    </citation>
    <scope>NUCLEOTIDE SEQUENCE [LARGE SCALE GENOMIC DNA]</scope>
    <source>
        <strain evidence="9">skLN1</strain>
    </source>
</reference>
<evidence type="ECO:0000256" key="3">
    <source>
        <dbReference type="ARBA" id="ARBA00023125"/>
    </source>
</evidence>
<dbReference type="InterPro" id="IPR058245">
    <property type="entry name" value="NreC/VraR/RcsB-like_REC"/>
</dbReference>
<dbReference type="SMART" id="SM00448">
    <property type="entry name" value="REC"/>
    <property type="match status" value="1"/>
</dbReference>
<dbReference type="Gene3D" id="3.40.50.2300">
    <property type="match status" value="1"/>
</dbReference>
<sequence length="224" mass="24859">MGNPVKVLLVDDHHLFLMGIDSILRDQPGIEVVGHAGNGEEAVEKVKKLNPDVVLMDINMPVCNGIEATRIIKGMVPQTAILMLTVNDGDEELFEAIKAGAQGYLLKNLTPDELLACIHNASRGEVTISGQIAGKIFQYFRSHNMNPERNEKVKEQTDHILTAREIEILQQVIRGLTNKEIADQLCISENTVKNHLRNIMEKLHLQNRVQAAAYALNIGLITLD</sequence>
<dbReference type="PROSITE" id="PS50110">
    <property type="entry name" value="RESPONSE_REGULATORY"/>
    <property type="match status" value="1"/>
</dbReference>
<dbReference type="InterPro" id="IPR011006">
    <property type="entry name" value="CheY-like_superfamily"/>
</dbReference>
<dbReference type="InterPro" id="IPR039420">
    <property type="entry name" value="WalR-like"/>
</dbReference>
<dbReference type="InterPro" id="IPR016032">
    <property type="entry name" value="Sig_transdc_resp-reg_C-effctor"/>
</dbReference>
<dbReference type="SUPFAM" id="SSF46894">
    <property type="entry name" value="C-terminal effector domain of the bipartite response regulators"/>
    <property type="match status" value="1"/>
</dbReference>
<dbReference type="GO" id="GO:0006355">
    <property type="term" value="P:regulation of DNA-templated transcription"/>
    <property type="evidence" value="ECO:0007669"/>
    <property type="project" value="InterPro"/>
</dbReference>
<keyword evidence="3 8" id="KW-0238">DNA-binding</keyword>
<dbReference type="SUPFAM" id="SSF52172">
    <property type="entry name" value="CheY-like"/>
    <property type="match status" value="1"/>
</dbReference>
<dbReference type="RefSeq" id="WP_096183080.1">
    <property type="nucleotide sequence ID" value="NZ_BDUF01000095.1"/>
</dbReference>
<dbReference type="PANTHER" id="PTHR43214">
    <property type="entry name" value="TWO-COMPONENT RESPONSE REGULATOR"/>
    <property type="match status" value="1"/>
</dbReference>
<organism evidence="8 9">
    <name type="scientific">Effusibacillus lacus</name>
    <dbReference type="NCBI Taxonomy" id="1348429"/>
    <lineage>
        <taxon>Bacteria</taxon>
        <taxon>Bacillati</taxon>
        <taxon>Bacillota</taxon>
        <taxon>Bacilli</taxon>
        <taxon>Bacillales</taxon>
        <taxon>Alicyclobacillaceae</taxon>
        <taxon>Effusibacillus</taxon>
    </lineage>
</organism>
<evidence type="ECO:0000313" key="8">
    <source>
        <dbReference type="EMBL" id="GAX91360.1"/>
    </source>
</evidence>
<accession>A0A292YSB6</accession>
<gene>
    <name evidence="8" type="ORF">EFBL_3029</name>
</gene>